<protein>
    <submittedName>
        <fullName evidence="1">Uncharacterized protein</fullName>
    </submittedName>
</protein>
<comment type="caution">
    <text evidence="1">The sequence shown here is derived from an EMBL/GenBank/DDBJ whole genome shotgun (WGS) entry which is preliminary data.</text>
</comment>
<name>K2P2T7_9HYPH</name>
<gene>
    <name evidence="1" type="ORF">NA8A_13629</name>
</gene>
<dbReference type="PATRIC" id="fig|1231190.3.peg.2830"/>
<proteinExistence type="predicted"/>
<organism evidence="1 2">
    <name type="scientific">Nitratireductor indicus C115</name>
    <dbReference type="NCBI Taxonomy" id="1231190"/>
    <lineage>
        <taxon>Bacteria</taxon>
        <taxon>Pseudomonadati</taxon>
        <taxon>Pseudomonadota</taxon>
        <taxon>Alphaproteobacteria</taxon>
        <taxon>Hyphomicrobiales</taxon>
        <taxon>Phyllobacteriaceae</taxon>
        <taxon>Nitratireductor</taxon>
    </lineage>
</organism>
<reference evidence="1 2" key="1">
    <citation type="journal article" date="2012" name="J. Bacteriol.">
        <title>Genome Sequence of Nitratireductor indicus Type Strain C115.</title>
        <authorList>
            <person name="Lai Q."/>
            <person name="Li G."/>
            <person name="Yu Z."/>
            <person name="Shao Z."/>
        </authorList>
    </citation>
    <scope>NUCLEOTIDE SEQUENCE [LARGE SCALE GENOMIC DNA]</scope>
    <source>
        <strain evidence="1 2">C115</strain>
    </source>
</reference>
<evidence type="ECO:0000313" key="1">
    <source>
        <dbReference type="EMBL" id="EKF41661.1"/>
    </source>
</evidence>
<evidence type="ECO:0000313" key="2">
    <source>
        <dbReference type="Proteomes" id="UP000007374"/>
    </source>
</evidence>
<dbReference type="AlphaFoldDB" id="K2P2T7"/>
<keyword evidence="2" id="KW-1185">Reference proteome</keyword>
<dbReference type="EMBL" id="AMSI01000009">
    <property type="protein sequence ID" value="EKF41661.1"/>
    <property type="molecule type" value="Genomic_DNA"/>
</dbReference>
<sequence>MHGRASWMSGCEFDLSNGYSDFSFREVLSLVPAEVQFEAVNLELCSPKLTIFFEENSSNAAMNFSAAITVYTLPYMGQRGGTGHLSA</sequence>
<dbReference type="Proteomes" id="UP000007374">
    <property type="component" value="Unassembled WGS sequence"/>
</dbReference>
<accession>K2P2T7</accession>